<evidence type="ECO:0000259" key="4">
    <source>
        <dbReference type="Pfam" id="PF04064"/>
    </source>
</evidence>
<dbReference type="AlphaFoldDB" id="A0AAQ4EJ18"/>
<feature type="domain" description="Protein HGH1 N-terminal" evidence="3">
    <location>
        <begin position="101"/>
        <end position="266"/>
    </location>
</feature>
<dbReference type="SUPFAM" id="SSF48371">
    <property type="entry name" value="ARM repeat"/>
    <property type="match status" value="1"/>
</dbReference>
<dbReference type="Gene3D" id="1.25.10.10">
    <property type="entry name" value="Leucine-rich Repeat Variant"/>
    <property type="match status" value="1"/>
</dbReference>
<evidence type="ECO:0000313" key="6">
    <source>
        <dbReference type="Proteomes" id="UP001321473"/>
    </source>
</evidence>
<protein>
    <recommendedName>
        <fullName evidence="2">Protein HGH1 homolog</fullName>
    </recommendedName>
</protein>
<evidence type="ECO:0000256" key="2">
    <source>
        <dbReference type="ARBA" id="ARBA00014076"/>
    </source>
</evidence>
<dbReference type="PANTHER" id="PTHR13387:SF9">
    <property type="entry name" value="PROTEIN HGH1 HOMOLOG"/>
    <property type="match status" value="1"/>
</dbReference>
<dbReference type="InterPro" id="IPR007205">
    <property type="entry name" value="Protein_HGH1_N"/>
</dbReference>
<dbReference type="Pfam" id="PF04063">
    <property type="entry name" value="DUF383"/>
    <property type="match status" value="1"/>
</dbReference>
<organism evidence="5 6">
    <name type="scientific">Amblyomma americanum</name>
    <name type="common">Lone star tick</name>
    <dbReference type="NCBI Taxonomy" id="6943"/>
    <lineage>
        <taxon>Eukaryota</taxon>
        <taxon>Metazoa</taxon>
        <taxon>Ecdysozoa</taxon>
        <taxon>Arthropoda</taxon>
        <taxon>Chelicerata</taxon>
        <taxon>Arachnida</taxon>
        <taxon>Acari</taxon>
        <taxon>Parasitiformes</taxon>
        <taxon>Ixodida</taxon>
        <taxon>Ixodoidea</taxon>
        <taxon>Ixodidae</taxon>
        <taxon>Amblyomminae</taxon>
        <taxon>Amblyomma</taxon>
    </lineage>
</organism>
<dbReference type="EMBL" id="JARKHS020015404">
    <property type="protein sequence ID" value="KAK8774433.1"/>
    <property type="molecule type" value="Genomic_DNA"/>
</dbReference>
<evidence type="ECO:0000256" key="1">
    <source>
        <dbReference type="ARBA" id="ARBA00006712"/>
    </source>
</evidence>
<accession>A0AAQ4EJ18</accession>
<dbReference type="InterPro" id="IPR039717">
    <property type="entry name" value="Hgh1"/>
</dbReference>
<reference evidence="5 6" key="1">
    <citation type="journal article" date="2023" name="Arcadia Sci">
        <title>De novo assembly of a long-read Amblyomma americanum tick genome.</title>
        <authorList>
            <person name="Chou S."/>
            <person name="Poskanzer K.E."/>
            <person name="Rollins M."/>
            <person name="Thuy-Boun P.S."/>
        </authorList>
    </citation>
    <scope>NUCLEOTIDE SEQUENCE [LARGE SCALE GENOMIC DNA]</scope>
    <source>
        <strain evidence="5">F_SG_1</strain>
        <tissue evidence="5">Salivary glands</tissue>
    </source>
</reference>
<evidence type="ECO:0000313" key="5">
    <source>
        <dbReference type="EMBL" id="KAK8774433.1"/>
    </source>
</evidence>
<proteinExistence type="inferred from homology"/>
<comment type="caution">
    <text evidence="5">The sequence shown here is derived from an EMBL/GenBank/DDBJ whole genome shotgun (WGS) entry which is preliminary data.</text>
</comment>
<evidence type="ECO:0000259" key="3">
    <source>
        <dbReference type="Pfam" id="PF04063"/>
    </source>
</evidence>
<name>A0AAQ4EJ18_AMBAM</name>
<dbReference type="Proteomes" id="UP001321473">
    <property type="component" value="Unassembled WGS sequence"/>
</dbReference>
<dbReference type="PANTHER" id="PTHR13387">
    <property type="entry name" value="PROTEIN HGH1 HOMOLOG"/>
    <property type="match status" value="1"/>
</dbReference>
<dbReference type="Pfam" id="PF04064">
    <property type="entry name" value="DUF384"/>
    <property type="match status" value="1"/>
</dbReference>
<keyword evidence="6" id="KW-1185">Reference proteome</keyword>
<sequence length="378" mass="42740">MTPESELVQLLEKSAPIVKQRALSYVAGLTDTEDGLSILHRNLDDLAKAVALLIHDEDAETALKACKCLTNFTSDSSISEHLLEHDYGGLLEHLLKIVLSNTDSPATLHCCAILSNLTRSRHGAEKVWAVVDRMNKCDDLLEVLASRSDQKYDHLSFVFSNLSQLDNVRKWFLNQAAKRIQMVFPFLTLETSTVRKHGAAGVLRNCCFETESNEWLLGPDVDILSRLLYPLVGPEELDDDEMEKLPLELQYLGSDKQREENPEIRQMLIEAITQLCATKKCREQIKNSGAYYVLRELHKVESCRPVVVACENLVDILISDEPEPGMENLKDVDIPEHLVEKFEAYNRELLKEVNVCRVKSSLPLCLSIKSCIAFFKRS</sequence>
<dbReference type="InterPro" id="IPR011989">
    <property type="entry name" value="ARM-like"/>
</dbReference>
<gene>
    <name evidence="5" type="ORF">V5799_011033</name>
</gene>
<dbReference type="InterPro" id="IPR007206">
    <property type="entry name" value="Protein_HGH1_C"/>
</dbReference>
<dbReference type="InterPro" id="IPR016024">
    <property type="entry name" value="ARM-type_fold"/>
</dbReference>
<feature type="domain" description="Protein HGH1 C-terminal" evidence="4">
    <location>
        <begin position="271"/>
        <end position="324"/>
    </location>
</feature>
<comment type="similarity">
    <text evidence="1">Belongs to the HGH1 family.</text>
</comment>